<dbReference type="InterPro" id="IPR011335">
    <property type="entry name" value="Restrct_endonuc-II-like"/>
</dbReference>
<dbReference type="Proteomes" id="UP000192374">
    <property type="component" value="Unassembled WGS sequence"/>
</dbReference>
<gene>
    <name evidence="2" type="ORF">BST37_17715</name>
    <name evidence="1" type="ORF">MNVI_19030</name>
</gene>
<dbReference type="SUPFAM" id="SSF52980">
    <property type="entry name" value="Restriction endonuclease-like"/>
    <property type="match status" value="1"/>
</dbReference>
<dbReference type="Proteomes" id="UP000466894">
    <property type="component" value="Chromosome"/>
</dbReference>
<sequence>MAEGDWPFIGTEALADGQVSRRALHSRHRRVYRNVYLPNDHDLTAVTRGVAAWLWSGRTATAAGLSAAALHGSDWIDPRLPAELYRRNGKPVEGIVIHRDELSDDEVCTVRGIPATTPTRTAFDLGRRKGLVRAVIHLDALARATRLTVDEVEELVRRRNGVRGLVQLRRALDLMDGGAESPQETRTRLVLIDAGLPRPQTQIVVCDRYGAPFARIDMGYEDFKVGVEYDGIQHWTDPARRAYDIDKHAELVAVGWRVVRVGANMLRYRHNVIVARTCAALREAGADWPVIARFSLECVS</sequence>
<organism evidence="1 4">
    <name type="scientific">Mycobacterium noviomagense</name>
    <dbReference type="NCBI Taxonomy" id="459858"/>
    <lineage>
        <taxon>Bacteria</taxon>
        <taxon>Bacillati</taxon>
        <taxon>Actinomycetota</taxon>
        <taxon>Actinomycetes</taxon>
        <taxon>Mycobacteriales</taxon>
        <taxon>Mycobacteriaceae</taxon>
        <taxon>Mycobacterium</taxon>
    </lineage>
</organism>
<evidence type="ECO:0000313" key="3">
    <source>
        <dbReference type="Proteomes" id="UP000192374"/>
    </source>
</evidence>
<reference evidence="1" key="3">
    <citation type="submission" date="2020-02" db="EMBL/GenBank/DDBJ databases">
        <authorList>
            <person name="Matsumoto Y."/>
            <person name="Motooka D."/>
            <person name="Nakamura S."/>
        </authorList>
    </citation>
    <scope>NUCLEOTIDE SEQUENCE</scope>
    <source>
        <strain evidence="1">JCM 16367</strain>
    </source>
</reference>
<dbReference type="Gene3D" id="3.40.960.10">
    <property type="entry name" value="VSR Endonuclease"/>
    <property type="match status" value="1"/>
</dbReference>
<protein>
    <recommendedName>
        <fullName evidence="5">DUF559 domain-containing protein</fullName>
    </recommendedName>
</protein>
<dbReference type="EMBL" id="MVIC01000041">
    <property type="protein sequence ID" value="ORB11912.1"/>
    <property type="molecule type" value="Genomic_DNA"/>
</dbReference>
<name>A0A7I7PDI5_9MYCO</name>
<evidence type="ECO:0008006" key="5">
    <source>
        <dbReference type="Google" id="ProtNLM"/>
    </source>
</evidence>
<evidence type="ECO:0000313" key="4">
    <source>
        <dbReference type="Proteomes" id="UP000466894"/>
    </source>
</evidence>
<evidence type="ECO:0000313" key="1">
    <source>
        <dbReference type="EMBL" id="BBY06585.1"/>
    </source>
</evidence>
<dbReference type="AlphaFoldDB" id="A0A7I7PDI5"/>
<keyword evidence="3" id="KW-1185">Reference proteome</keyword>
<reference evidence="1 4" key="2">
    <citation type="journal article" date="2019" name="Emerg. Microbes Infect.">
        <title>Comprehensive subspecies identification of 175 nontuberculous mycobacteria species based on 7547 genomic profiles.</title>
        <authorList>
            <person name="Matsumoto Y."/>
            <person name="Kinjo T."/>
            <person name="Motooka D."/>
            <person name="Nabeya D."/>
            <person name="Jung N."/>
            <person name="Uechi K."/>
            <person name="Horii T."/>
            <person name="Iida T."/>
            <person name="Fujita J."/>
            <person name="Nakamura S."/>
        </authorList>
    </citation>
    <scope>NUCLEOTIDE SEQUENCE [LARGE SCALE GENOMIC DNA]</scope>
    <source>
        <strain evidence="1 4">JCM 16367</strain>
    </source>
</reference>
<proteinExistence type="predicted"/>
<dbReference type="RefSeq" id="WP_083089080.1">
    <property type="nucleotide sequence ID" value="NZ_AP022583.1"/>
</dbReference>
<reference evidence="2 3" key="1">
    <citation type="submission" date="2017-02" db="EMBL/GenBank/DDBJ databases">
        <title>The new phylogeny of genus Mycobacterium.</title>
        <authorList>
            <person name="Tortoli E."/>
            <person name="Trovato A."/>
            <person name="Cirillo D.M."/>
        </authorList>
    </citation>
    <scope>NUCLEOTIDE SEQUENCE [LARGE SCALE GENOMIC DNA]</scope>
    <source>
        <strain evidence="2 3">DSM 45145</strain>
    </source>
</reference>
<accession>A0A7I7PDI5</accession>
<dbReference type="EMBL" id="AP022583">
    <property type="protein sequence ID" value="BBY06585.1"/>
    <property type="molecule type" value="Genomic_DNA"/>
</dbReference>
<evidence type="ECO:0000313" key="2">
    <source>
        <dbReference type="EMBL" id="ORB11912.1"/>
    </source>
</evidence>
<dbReference type="KEGG" id="mnv:MNVI_19030"/>
<dbReference type="OrthoDB" id="3173471at2"/>